<feature type="domain" description="Periplasmic binding protein" evidence="4">
    <location>
        <begin position="83"/>
        <end position="334"/>
    </location>
</feature>
<evidence type="ECO:0000259" key="4">
    <source>
        <dbReference type="Pfam" id="PF13407"/>
    </source>
</evidence>
<evidence type="ECO:0000313" key="6">
    <source>
        <dbReference type="Proteomes" id="UP001612415"/>
    </source>
</evidence>
<dbReference type="InterPro" id="IPR025997">
    <property type="entry name" value="SBP_2_dom"/>
</dbReference>
<dbReference type="InterPro" id="IPR050555">
    <property type="entry name" value="Bact_Solute-Bind_Prot2"/>
</dbReference>
<feature type="signal peptide" evidence="3">
    <location>
        <begin position="1"/>
        <end position="24"/>
    </location>
</feature>
<protein>
    <submittedName>
        <fullName evidence="5">Substrate-binding domain-containing protein</fullName>
    </submittedName>
</protein>
<dbReference type="PANTHER" id="PTHR30036">
    <property type="entry name" value="D-XYLOSE-BINDING PERIPLASMIC PROTEIN"/>
    <property type="match status" value="1"/>
</dbReference>
<dbReference type="SUPFAM" id="SSF53822">
    <property type="entry name" value="Periplasmic binding protein-like I"/>
    <property type="match status" value="1"/>
</dbReference>
<reference evidence="5 6" key="1">
    <citation type="submission" date="2024-10" db="EMBL/GenBank/DDBJ databases">
        <title>The Natural Products Discovery Center: Release of the First 8490 Sequenced Strains for Exploring Actinobacteria Biosynthetic Diversity.</title>
        <authorList>
            <person name="Kalkreuter E."/>
            <person name="Kautsar S.A."/>
            <person name="Yang D."/>
            <person name="Bader C.D."/>
            <person name="Teijaro C.N."/>
            <person name="Fluegel L."/>
            <person name="Davis C.M."/>
            <person name="Simpson J.R."/>
            <person name="Lauterbach L."/>
            <person name="Steele A.D."/>
            <person name="Gui C."/>
            <person name="Meng S."/>
            <person name="Li G."/>
            <person name="Viehrig K."/>
            <person name="Ye F."/>
            <person name="Su P."/>
            <person name="Kiefer A.F."/>
            <person name="Nichols A."/>
            <person name="Cepeda A.J."/>
            <person name="Yan W."/>
            <person name="Fan B."/>
            <person name="Jiang Y."/>
            <person name="Adhikari A."/>
            <person name="Zheng C.-J."/>
            <person name="Schuster L."/>
            <person name="Cowan T.M."/>
            <person name="Smanski M.J."/>
            <person name="Chevrette M.G."/>
            <person name="De Carvalho L.P.S."/>
            <person name="Shen B."/>
        </authorList>
    </citation>
    <scope>NUCLEOTIDE SEQUENCE [LARGE SCALE GENOMIC DNA]</scope>
    <source>
        <strain evidence="5 6">NPDC051599</strain>
    </source>
</reference>
<evidence type="ECO:0000313" key="5">
    <source>
        <dbReference type="EMBL" id="MFI5676343.1"/>
    </source>
</evidence>
<feature type="chain" id="PRO_5047228349" evidence="3">
    <location>
        <begin position="25"/>
        <end position="383"/>
    </location>
</feature>
<evidence type="ECO:0000256" key="3">
    <source>
        <dbReference type="SAM" id="SignalP"/>
    </source>
</evidence>
<organism evidence="5 6">
    <name type="scientific">Streptomyces cellulosae</name>
    <dbReference type="NCBI Taxonomy" id="1968"/>
    <lineage>
        <taxon>Bacteria</taxon>
        <taxon>Bacillati</taxon>
        <taxon>Actinomycetota</taxon>
        <taxon>Actinomycetes</taxon>
        <taxon>Kitasatosporales</taxon>
        <taxon>Streptomycetaceae</taxon>
        <taxon>Streptomyces</taxon>
    </lineage>
</organism>
<gene>
    <name evidence="5" type="ORF">ACIA8P_16950</name>
</gene>
<keyword evidence="6" id="KW-1185">Reference proteome</keyword>
<dbReference type="Gene3D" id="3.40.50.2300">
    <property type="match status" value="2"/>
</dbReference>
<dbReference type="RefSeq" id="WP_398657070.1">
    <property type="nucleotide sequence ID" value="NZ_JBITDC010000005.1"/>
</dbReference>
<keyword evidence="3" id="KW-0732">Signal</keyword>
<dbReference type="InterPro" id="IPR028082">
    <property type="entry name" value="Peripla_BP_I"/>
</dbReference>
<evidence type="ECO:0000256" key="2">
    <source>
        <dbReference type="ARBA" id="ARBA00007639"/>
    </source>
</evidence>
<dbReference type="EMBL" id="JBITDC010000005">
    <property type="protein sequence ID" value="MFI5676343.1"/>
    <property type="molecule type" value="Genomic_DNA"/>
</dbReference>
<evidence type="ECO:0000256" key="1">
    <source>
        <dbReference type="ARBA" id="ARBA00004196"/>
    </source>
</evidence>
<name>A0ABW7Y1V7_STRCE</name>
<dbReference type="Proteomes" id="UP001612415">
    <property type="component" value="Unassembled WGS sequence"/>
</dbReference>
<dbReference type="Pfam" id="PF13407">
    <property type="entry name" value="Peripla_BP_4"/>
    <property type="match status" value="1"/>
</dbReference>
<dbReference type="PROSITE" id="PS51257">
    <property type="entry name" value="PROKAR_LIPOPROTEIN"/>
    <property type="match status" value="1"/>
</dbReference>
<comment type="caution">
    <text evidence="5">The sequence shown here is derived from an EMBL/GenBank/DDBJ whole genome shotgun (WGS) entry which is preliminary data.</text>
</comment>
<comment type="similarity">
    <text evidence="2">Belongs to the bacterial solute-binding protein 2 family.</text>
</comment>
<accession>A0ABW7Y1V7</accession>
<dbReference type="PANTHER" id="PTHR30036:SF7">
    <property type="entry name" value="ABC TRANSPORTER PERIPLASMIC-BINDING PROTEIN YPHF"/>
    <property type="match status" value="1"/>
</dbReference>
<comment type="subcellular location">
    <subcellularLocation>
        <location evidence="1">Cell envelope</location>
    </subcellularLocation>
</comment>
<sequence>MIRTRRARTVAAATAVLISLTAAGCSKSAGGSDSSNAAGSGAGSSAAPVALAGSVTFNQTNLAKLDAALKSALAGKDLSKVDIAMVVNVAADYWKAGQVGFLKGCSDLGVPKSKCTYFAPANGKLTEQNSELETLRSQGVTGYSISAIDPTSAAGTIHSDVQKGISVLAIDSPLPGTDAASLYLGTPNYTAGFQAGTAMKQVLGGKGKVAILVGSLTASNATQRIAGFEAALKGTKITVAQKVNDNLQASTATSDAETILANNPDVNGLYGVYSYDGPALAQAVTSAGKSSSVHIVSDDSDAQTLKFIQSGVISGTVVQMPYQQGYTGAYLLAAEKVLGKAKTMALVKPYLEKDGSTLSSGVGLVTKSDLSAYQSLESQLGIG</sequence>
<proteinExistence type="inferred from homology"/>